<keyword evidence="1" id="KW-0238">DNA-binding</keyword>
<organism evidence="4 5">
    <name type="scientific">Candidatus Nomurabacteria bacterium CG1_02_47_685</name>
    <dbReference type="NCBI Taxonomy" id="1805282"/>
    <lineage>
        <taxon>Bacteria</taxon>
        <taxon>Candidatus Nomuraibacteriota</taxon>
    </lineage>
</organism>
<evidence type="ECO:0000256" key="1">
    <source>
        <dbReference type="ARBA" id="ARBA00023125"/>
    </source>
</evidence>
<gene>
    <name evidence="4" type="ORF">AUJ44_03070</name>
</gene>
<dbReference type="InterPro" id="IPR036162">
    <property type="entry name" value="Resolvase-like_N_sf"/>
</dbReference>
<evidence type="ECO:0000313" key="4">
    <source>
        <dbReference type="EMBL" id="OIO32228.1"/>
    </source>
</evidence>
<dbReference type="PANTHER" id="PTHR30461:SF2">
    <property type="entry name" value="SERINE RECOMBINASE PINE-RELATED"/>
    <property type="match status" value="1"/>
</dbReference>
<dbReference type="PANTHER" id="PTHR30461">
    <property type="entry name" value="DNA-INVERTASE FROM LAMBDOID PROPHAGE"/>
    <property type="match status" value="1"/>
</dbReference>
<dbReference type="SUPFAM" id="SSF53041">
    <property type="entry name" value="Resolvase-like"/>
    <property type="match status" value="1"/>
</dbReference>
<dbReference type="Proteomes" id="UP000183206">
    <property type="component" value="Unassembled WGS sequence"/>
</dbReference>
<dbReference type="Gene3D" id="3.40.50.1390">
    <property type="entry name" value="Resolvase, N-terminal catalytic domain"/>
    <property type="match status" value="1"/>
</dbReference>
<dbReference type="CDD" id="cd00338">
    <property type="entry name" value="Ser_Recombinase"/>
    <property type="match status" value="1"/>
</dbReference>
<dbReference type="Pfam" id="PF00239">
    <property type="entry name" value="Resolvase"/>
    <property type="match status" value="1"/>
</dbReference>
<dbReference type="InterPro" id="IPR006119">
    <property type="entry name" value="Resolv_N"/>
</dbReference>
<dbReference type="STRING" id="1805282.AUJ44_03070"/>
<dbReference type="GO" id="GO:0003677">
    <property type="term" value="F:DNA binding"/>
    <property type="evidence" value="ECO:0007669"/>
    <property type="project" value="UniProtKB-KW"/>
</dbReference>
<proteinExistence type="predicted"/>
<sequence length="159" mass="18222">MKKIDKKPKAVVYCRVVTRSVRNRSDSLKGQEESCLSKLKGDNKYQLTEVIKDVEYSKSEKNVGKSIPRILSLAKERKISGMYVSNLDRISRDLNTLFKTMDFLNRHGVKIISISAPHASDSFSQSISVILANFYREHHSEKIKRALAHKKESQKLLKN</sequence>
<dbReference type="SMART" id="SM00857">
    <property type="entry name" value="Resolvase"/>
    <property type="match status" value="1"/>
</dbReference>
<evidence type="ECO:0000259" key="3">
    <source>
        <dbReference type="SMART" id="SM00857"/>
    </source>
</evidence>
<protein>
    <recommendedName>
        <fullName evidence="3">Resolvase/invertase-type recombinase catalytic domain-containing protein</fullName>
    </recommendedName>
</protein>
<comment type="caution">
    <text evidence="4">The sequence shown here is derived from an EMBL/GenBank/DDBJ whole genome shotgun (WGS) entry which is preliminary data.</text>
</comment>
<dbReference type="InterPro" id="IPR050639">
    <property type="entry name" value="SSR_resolvase"/>
</dbReference>
<reference evidence="4 5" key="1">
    <citation type="journal article" date="2016" name="Environ. Microbiol.">
        <title>Genomic resolution of a cold subsurface aquifer community provides metabolic insights for novel microbes adapted to high CO concentrations.</title>
        <authorList>
            <person name="Probst A.J."/>
            <person name="Castelle C.J."/>
            <person name="Singh A."/>
            <person name="Brown C.T."/>
            <person name="Anantharaman K."/>
            <person name="Sharon I."/>
            <person name="Hug L.A."/>
            <person name="Burstein D."/>
            <person name="Emerson J.B."/>
            <person name="Thomas B.C."/>
            <person name="Banfield J.F."/>
        </authorList>
    </citation>
    <scope>NUCLEOTIDE SEQUENCE [LARGE SCALE GENOMIC DNA]</scope>
    <source>
        <strain evidence="4">CG1_02_47_685</strain>
    </source>
</reference>
<feature type="domain" description="Resolvase/invertase-type recombinase catalytic" evidence="3">
    <location>
        <begin position="10"/>
        <end position="156"/>
    </location>
</feature>
<evidence type="ECO:0000313" key="5">
    <source>
        <dbReference type="Proteomes" id="UP000183206"/>
    </source>
</evidence>
<accession>A0A1J4V517</accession>
<dbReference type="AlphaFoldDB" id="A0A1J4V517"/>
<keyword evidence="2" id="KW-0233">DNA recombination</keyword>
<dbReference type="GO" id="GO:0000150">
    <property type="term" value="F:DNA strand exchange activity"/>
    <property type="evidence" value="ECO:0007669"/>
    <property type="project" value="InterPro"/>
</dbReference>
<evidence type="ECO:0000256" key="2">
    <source>
        <dbReference type="ARBA" id="ARBA00023172"/>
    </source>
</evidence>
<name>A0A1J4V517_9BACT</name>
<dbReference type="EMBL" id="MNVO01000046">
    <property type="protein sequence ID" value="OIO32228.1"/>
    <property type="molecule type" value="Genomic_DNA"/>
</dbReference>